<feature type="region of interest" description="Disordered" evidence="2">
    <location>
        <begin position="221"/>
        <end position="241"/>
    </location>
</feature>
<evidence type="ECO:0000259" key="5">
    <source>
        <dbReference type="Pfam" id="PF04536"/>
    </source>
</evidence>
<evidence type="ECO:0000256" key="1">
    <source>
        <dbReference type="SAM" id="Coils"/>
    </source>
</evidence>
<keyword evidence="3" id="KW-1133">Transmembrane helix</keyword>
<organism evidence="6 7">
    <name type="scientific">Citricoccus nitrophenolicus</name>
    <dbReference type="NCBI Taxonomy" id="863575"/>
    <lineage>
        <taxon>Bacteria</taxon>
        <taxon>Bacillati</taxon>
        <taxon>Actinomycetota</taxon>
        <taxon>Actinomycetes</taxon>
        <taxon>Micrococcales</taxon>
        <taxon>Micrococcaceae</taxon>
        <taxon>Citricoccus</taxon>
    </lineage>
</organism>
<evidence type="ECO:0000256" key="3">
    <source>
        <dbReference type="SAM" id="Phobius"/>
    </source>
</evidence>
<gene>
    <name evidence="6" type="ORF">ABDK96_14975</name>
</gene>
<keyword evidence="7" id="KW-1185">Reference proteome</keyword>
<evidence type="ECO:0000256" key="4">
    <source>
        <dbReference type="SAM" id="SignalP"/>
    </source>
</evidence>
<evidence type="ECO:0000313" key="6">
    <source>
        <dbReference type="EMBL" id="MEO9248985.1"/>
    </source>
</evidence>
<feature type="chain" id="PRO_5047378615" evidence="4">
    <location>
        <begin position="38"/>
        <end position="709"/>
    </location>
</feature>
<name>A0ABV0ILG9_9MICC</name>
<feature type="domain" description="TPM" evidence="5">
    <location>
        <begin position="54"/>
        <end position="176"/>
    </location>
</feature>
<keyword evidence="1" id="KW-0175">Coiled coil</keyword>
<dbReference type="EMBL" id="JBDXMX010000008">
    <property type="protein sequence ID" value="MEO9248985.1"/>
    <property type="molecule type" value="Genomic_DNA"/>
</dbReference>
<dbReference type="InterPro" id="IPR007621">
    <property type="entry name" value="TPM_dom"/>
</dbReference>
<dbReference type="Gene3D" id="3.10.310.50">
    <property type="match status" value="1"/>
</dbReference>
<evidence type="ECO:0000313" key="7">
    <source>
        <dbReference type="Proteomes" id="UP001484097"/>
    </source>
</evidence>
<feature type="signal peptide" evidence="4">
    <location>
        <begin position="1"/>
        <end position="37"/>
    </location>
</feature>
<keyword evidence="3" id="KW-0472">Membrane</keyword>
<accession>A0ABV0ILG9</accession>
<feature type="transmembrane region" description="Helical" evidence="3">
    <location>
        <begin position="196"/>
        <end position="217"/>
    </location>
</feature>
<sequence length="709" mass="73768">MKSQARAVPSRRLSPAVLTATALAASGLVTVCGLALADAAWAEAPVDIPPRTFVVDEAEVLTSAQEQEITQAINDLRAEEGQNLFVVYVDEFTDEAGQTMDPSEWALEVTEANSMGSTDSLLAVSVESGDYRYGADQANSIYPLQNEIVQEYIAPELPSVGEDDWEAVALSTVNGIVDAADGRVSGSSTSGEGGGAGGWIAGGVAVAALAGGGYALMRRNKSRAEQQGQSARRAQGPKDPLDEMSVEDLRVRAGSMLVGADDAIRSSEQEVGFAMASYGEQSVETFTKDIETAKDHMRESYKLQNQLDDHIPDTEEQQRAWLKDIIARCKAVNESLSAHTREFDELRDLEKNAGAALESLNARADEVSDTVARAEQELVDLHQRYADVALAEVTDNATQARERLEFVRSAAAKAEESLNASDPSTAVLAIRAGEEAVAQTTTLVEAVAKARQHLESALENLQTGVNQSQQDLAQAQALVAAGQHPELAGPAAGMEQTLTRVKSEIASGRPAPFRLLQSLEQAHRQLDAPLGGIRDRQDQERRAAAALQSAMLQAQAQIDGTQDFIAARRGAVGSQARTKLAEAERTLQEAARLSGQDPVTALNLAHQSSSLADRASQLAQQDLNQWGGGYAGAGYGGRGGYGGGGGGGFGAGLGGAILGGILMGGILGGDGDHGDWGGGGFGGFGGGGGLGGGDFGGGGGFGDFGGGSF</sequence>
<keyword evidence="3" id="KW-0812">Transmembrane</keyword>
<evidence type="ECO:0000256" key="2">
    <source>
        <dbReference type="SAM" id="MobiDB-lite"/>
    </source>
</evidence>
<dbReference type="RefSeq" id="WP_347921647.1">
    <property type="nucleotide sequence ID" value="NZ_JBDXMX010000008.1"/>
</dbReference>
<reference evidence="6 7" key="1">
    <citation type="submission" date="2024-05" db="EMBL/GenBank/DDBJ databases">
        <authorList>
            <person name="Yi C."/>
        </authorList>
    </citation>
    <scope>NUCLEOTIDE SEQUENCE [LARGE SCALE GENOMIC DNA]</scope>
    <source>
        <strain evidence="6 7">XS13</strain>
    </source>
</reference>
<dbReference type="Pfam" id="PF04536">
    <property type="entry name" value="TPM_phosphatase"/>
    <property type="match status" value="1"/>
</dbReference>
<proteinExistence type="predicted"/>
<protein>
    <submittedName>
        <fullName evidence="6">TPM domain-containing protein</fullName>
    </submittedName>
</protein>
<feature type="coiled-coil region" evidence="1">
    <location>
        <begin position="357"/>
        <end position="417"/>
    </location>
</feature>
<keyword evidence="4" id="KW-0732">Signal</keyword>
<dbReference type="Proteomes" id="UP001484097">
    <property type="component" value="Unassembled WGS sequence"/>
</dbReference>
<comment type="caution">
    <text evidence="6">The sequence shown here is derived from an EMBL/GenBank/DDBJ whole genome shotgun (WGS) entry which is preliminary data.</text>
</comment>
<feature type="coiled-coil region" evidence="1">
    <location>
        <begin position="451"/>
        <end position="478"/>
    </location>
</feature>